<proteinExistence type="predicted"/>
<sequence length="476" mass="53380">MTNSSSSISWNTVRQSLQQDWRSLGRRERRRFERLRHVLPWLADPSIWSDSDFVEDVKWKRPAAMLRVATGLASVPVVMNQMRQLESASDAAVLPLRWTTSPHHHAGVPAPIVQIAERIRDRFEEDPETSSRLNGQDLDAFHLQWSPEGWEDVDFRDVDISAESAAAALMIGLASAIERVPMENVFIASGSLSDRSVDGHSTQTWTAEGIERKCRYALDIGFQRFALPENGIAVFDRTAGSKDQTIPSDSLLRLPIEPITQSAGVWPPLDSLKVLTGAPPNRASRREDRVAWYHSLTSAHAAEAFYADCLLQDVADHLRQCIGKFGDNAQAGSICGVYSHAIGLLPLFVAVHRPLHLHVLIGQDVPPGKRDEFRRRVESICQRVEVRFHDVPTDDPIGSIEEVVANLDRQQPVILEALPGYRNWSLAMVLAARPGDRILNWQSETRGHSRRAEPFSLKPTLWRANEQGRPERIIPG</sequence>
<comment type="caution">
    <text evidence="1">The sequence shown here is derived from an EMBL/GenBank/DDBJ whole genome shotgun (WGS) entry which is preliminary data.</text>
</comment>
<dbReference type="RefSeq" id="WP_250931877.1">
    <property type="nucleotide sequence ID" value="NZ_JAMQBK010000077.1"/>
</dbReference>
<name>A0ABT0UB52_9BACT</name>
<protein>
    <recommendedName>
        <fullName evidence="3">SMODS-associated and fused to various effectors domain-containing protein</fullName>
    </recommendedName>
</protein>
<evidence type="ECO:0000313" key="1">
    <source>
        <dbReference type="EMBL" id="MCM2374001.1"/>
    </source>
</evidence>
<organism evidence="1 2">
    <name type="scientific">Aporhodopirellula aestuarii</name>
    <dbReference type="NCBI Taxonomy" id="2950107"/>
    <lineage>
        <taxon>Bacteria</taxon>
        <taxon>Pseudomonadati</taxon>
        <taxon>Planctomycetota</taxon>
        <taxon>Planctomycetia</taxon>
        <taxon>Pirellulales</taxon>
        <taxon>Pirellulaceae</taxon>
        <taxon>Aporhodopirellula</taxon>
    </lineage>
</organism>
<gene>
    <name evidence="1" type="ORF">NB063_25580</name>
</gene>
<dbReference type="Proteomes" id="UP001202961">
    <property type="component" value="Unassembled WGS sequence"/>
</dbReference>
<reference evidence="1 2" key="1">
    <citation type="journal article" date="2022" name="Syst. Appl. Microbiol.">
        <title>Rhodopirellula aestuarii sp. nov., a novel member of the genus Rhodopirellula isolated from brackish sediments collected in the Tagus River estuary, Portugal.</title>
        <authorList>
            <person name="Vitorino I.R."/>
            <person name="Klimek D."/>
            <person name="Calusinska M."/>
            <person name="Lobo-da-Cunha A."/>
            <person name="Vasconcelos V."/>
            <person name="Lage O.M."/>
        </authorList>
    </citation>
    <scope>NUCLEOTIDE SEQUENCE [LARGE SCALE GENOMIC DNA]</scope>
    <source>
        <strain evidence="1 2">ICT_H3.1</strain>
    </source>
</reference>
<keyword evidence="2" id="KW-1185">Reference proteome</keyword>
<evidence type="ECO:0008006" key="3">
    <source>
        <dbReference type="Google" id="ProtNLM"/>
    </source>
</evidence>
<accession>A0ABT0UB52</accession>
<evidence type="ECO:0000313" key="2">
    <source>
        <dbReference type="Proteomes" id="UP001202961"/>
    </source>
</evidence>
<dbReference type="EMBL" id="JAMQBK010000077">
    <property type="protein sequence ID" value="MCM2374001.1"/>
    <property type="molecule type" value="Genomic_DNA"/>
</dbReference>